<organism evidence="4 5">
    <name type="scientific">Acorus calamus</name>
    <name type="common">Sweet flag</name>
    <dbReference type="NCBI Taxonomy" id="4465"/>
    <lineage>
        <taxon>Eukaryota</taxon>
        <taxon>Viridiplantae</taxon>
        <taxon>Streptophyta</taxon>
        <taxon>Embryophyta</taxon>
        <taxon>Tracheophyta</taxon>
        <taxon>Spermatophyta</taxon>
        <taxon>Magnoliopsida</taxon>
        <taxon>Liliopsida</taxon>
        <taxon>Acoraceae</taxon>
        <taxon>Acorus</taxon>
    </lineage>
</organism>
<dbReference type="SUPFAM" id="SSF53474">
    <property type="entry name" value="alpha/beta-Hydrolases"/>
    <property type="match status" value="1"/>
</dbReference>
<reference evidence="4" key="2">
    <citation type="submission" date="2023-06" db="EMBL/GenBank/DDBJ databases">
        <authorList>
            <person name="Ma L."/>
            <person name="Liu K.-W."/>
            <person name="Li Z."/>
            <person name="Hsiao Y.-Y."/>
            <person name="Qi Y."/>
            <person name="Fu T."/>
            <person name="Tang G."/>
            <person name="Zhang D."/>
            <person name="Sun W.-H."/>
            <person name="Liu D.-K."/>
            <person name="Li Y."/>
            <person name="Chen G.-Z."/>
            <person name="Liu X.-D."/>
            <person name="Liao X.-Y."/>
            <person name="Jiang Y.-T."/>
            <person name="Yu X."/>
            <person name="Hao Y."/>
            <person name="Huang J."/>
            <person name="Zhao X.-W."/>
            <person name="Ke S."/>
            <person name="Chen Y.-Y."/>
            <person name="Wu W.-L."/>
            <person name="Hsu J.-L."/>
            <person name="Lin Y.-F."/>
            <person name="Huang M.-D."/>
            <person name="Li C.-Y."/>
            <person name="Huang L."/>
            <person name="Wang Z.-W."/>
            <person name="Zhao X."/>
            <person name="Zhong W.-Y."/>
            <person name="Peng D.-H."/>
            <person name="Ahmad S."/>
            <person name="Lan S."/>
            <person name="Zhang J.-S."/>
            <person name="Tsai W.-C."/>
            <person name="Van De Peer Y."/>
            <person name="Liu Z.-J."/>
        </authorList>
    </citation>
    <scope>NUCLEOTIDE SEQUENCE</scope>
    <source>
        <strain evidence="4">CP</strain>
        <tissue evidence="4">Leaves</tissue>
    </source>
</reference>
<dbReference type="PROSITE" id="PS01174">
    <property type="entry name" value="LIPASE_GDXG_SER"/>
    <property type="match status" value="1"/>
</dbReference>
<comment type="caution">
    <text evidence="4">The sequence shown here is derived from an EMBL/GenBank/DDBJ whole genome shotgun (WGS) entry which is preliminary data.</text>
</comment>
<evidence type="ECO:0000256" key="1">
    <source>
        <dbReference type="PROSITE-ProRule" id="PRU10038"/>
    </source>
</evidence>
<evidence type="ECO:0000259" key="3">
    <source>
        <dbReference type="Pfam" id="PF07859"/>
    </source>
</evidence>
<reference evidence="4" key="1">
    <citation type="journal article" date="2023" name="Nat. Commun.">
        <title>Diploid and tetraploid genomes of Acorus and the evolution of monocots.</title>
        <authorList>
            <person name="Ma L."/>
            <person name="Liu K.W."/>
            <person name="Li Z."/>
            <person name="Hsiao Y.Y."/>
            <person name="Qi Y."/>
            <person name="Fu T."/>
            <person name="Tang G.D."/>
            <person name="Zhang D."/>
            <person name="Sun W.H."/>
            <person name="Liu D.K."/>
            <person name="Li Y."/>
            <person name="Chen G.Z."/>
            <person name="Liu X.D."/>
            <person name="Liao X.Y."/>
            <person name="Jiang Y.T."/>
            <person name="Yu X."/>
            <person name="Hao Y."/>
            <person name="Huang J."/>
            <person name="Zhao X.W."/>
            <person name="Ke S."/>
            <person name="Chen Y.Y."/>
            <person name="Wu W.L."/>
            <person name="Hsu J.L."/>
            <person name="Lin Y.F."/>
            <person name="Huang M.D."/>
            <person name="Li C.Y."/>
            <person name="Huang L."/>
            <person name="Wang Z.W."/>
            <person name="Zhao X."/>
            <person name="Zhong W.Y."/>
            <person name="Peng D.H."/>
            <person name="Ahmad S."/>
            <person name="Lan S."/>
            <person name="Zhang J.S."/>
            <person name="Tsai W.C."/>
            <person name="Van de Peer Y."/>
            <person name="Liu Z.J."/>
        </authorList>
    </citation>
    <scope>NUCLEOTIDE SEQUENCE</scope>
    <source>
        <strain evidence="4">CP</strain>
    </source>
</reference>
<dbReference type="GO" id="GO:0016787">
    <property type="term" value="F:hydrolase activity"/>
    <property type="evidence" value="ECO:0007669"/>
    <property type="project" value="InterPro"/>
</dbReference>
<protein>
    <submittedName>
        <fullName evidence="4">Carboxylesterase 2</fullName>
    </submittedName>
</protein>
<proteinExistence type="predicted"/>
<evidence type="ECO:0000313" key="4">
    <source>
        <dbReference type="EMBL" id="KAK1305418.1"/>
    </source>
</evidence>
<sequence>MVARSGDDGIDSLKPTEIPPPRSKKKCIHPYPRKGNFFSVSGSPVLLSSDLNSSRTTSSKQLKLIKNRHAPSVASIEEMNIENAISSGQDKSKSFIKQQDLNFAAEENSCSPQGTMRLFGQTILVGNSKTVDLKGQPTAIMDVKETREERSRTGFTSVGCFENVNENCRVVGVQTAQPPENEPGFALLGETLSRRSRAKCVNMIENGYLPSVSTIVEVDRFSSPELCVCRKPLQDLSPFFLLYSDGTISRFGEDLVSPPSFDPLTGVTSKDVIVSSDTGVSARLYLPKLPSPQTKLPLFIFFHGGAFCLLRASSTGYHQYINSLTSQANVVAVSFDYRRPPEHPLPTAYDDSWDAVKWALSHAEGGEGPDAWLSNHVDFERVYLAGDSAGANIAHNMAMRARGLGEDLKIDGVVLMHPYFWGTDATESEAEDPSLASVIGRIWKVVHPTSVGNDDPLINPVGPNAPSLSGIGCGRVLVCVAGKDLLRDRGRRYYEALIGSGWDGEVELWVSEGEGHCFFLMDGTSESSKDLMARVAGFVGR</sequence>
<evidence type="ECO:0000256" key="2">
    <source>
        <dbReference type="SAM" id="MobiDB-lite"/>
    </source>
</evidence>
<keyword evidence="5" id="KW-1185">Reference proteome</keyword>
<accession>A0AAV9DXY6</accession>
<dbReference type="Gene3D" id="3.40.50.1820">
    <property type="entry name" value="alpha/beta hydrolase"/>
    <property type="match status" value="1"/>
</dbReference>
<dbReference type="InterPro" id="IPR050466">
    <property type="entry name" value="Carboxylest/Gibb_receptor"/>
</dbReference>
<feature type="domain" description="Alpha/beta hydrolase fold-3" evidence="3">
    <location>
        <begin position="300"/>
        <end position="519"/>
    </location>
</feature>
<dbReference type="InterPro" id="IPR013094">
    <property type="entry name" value="AB_hydrolase_3"/>
</dbReference>
<dbReference type="EMBL" id="JAUJYO010000011">
    <property type="protein sequence ID" value="KAK1305418.1"/>
    <property type="molecule type" value="Genomic_DNA"/>
</dbReference>
<dbReference type="PANTHER" id="PTHR23024">
    <property type="entry name" value="ARYLACETAMIDE DEACETYLASE"/>
    <property type="match status" value="1"/>
</dbReference>
<evidence type="ECO:0000313" key="5">
    <source>
        <dbReference type="Proteomes" id="UP001180020"/>
    </source>
</evidence>
<dbReference type="Proteomes" id="UP001180020">
    <property type="component" value="Unassembled WGS sequence"/>
</dbReference>
<dbReference type="AlphaFoldDB" id="A0AAV9DXY6"/>
<feature type="region of interest" description="Disordered" evidence="2">
    <location>
        <begin position="1"/>
        <end position="30"/>
    </location>
</feature>
<gene>
    <name evidence="4" type="primary">CXE2</name>
    <name evidence="4" type="ORF">QJS10_CPB11g02216</name>
</gene>
<dbReference type="InterPro" id="IPR029058">
    <property type="entry name" value="AB_hydrolase_fold"/>
</dbReference>
<dbReference type="InterPro" id="IPR033140">
    <property type="entry name" value="Lipase_GDXG_put_SER_AS"/>
</dbReference>
<dbReference type="PANTHER" id="PTHR23024:SF589">
    <property type="entry name" value="CARBOXYLESTERASE 17-RELATED"/>
    <property type="match status" value="1"/>
</dbReference>
<dbReference type="Pfam" id="PF07859">
    <property type="entry name" value="Abhydrolase_3"/>
    <property type="match status" value="1"/>
</dbReference>
<name>A0AAV9DXY6_ACOCL</name>
<feature type="active site" evidence="1">
    <location>
        <position position="388"/>
    </location>
</feature>